<evidence type="ECO:0000313" key="1">
    <source>
        <dbReference type="EMBL" id="JAE24667.1"/>
    </source>
</evidence>
<dbReference type="EMBL" id="GBRH01173229">
    <property type="protein sequence ID" value="JAE24667.1"/>
    <property type="molecule type" value="Transcribed_RNA"/>
</dbReference>
<proteinExistence type="predicted"/>
<sequence length="35" mass="3845">MTQCSARLSFLRRMVRSGLPATSMSTTSARLREAA</sequence>
<reference evidence="1" key="2">
    <citation type="journal article" date="2015" name="Data Brief">
        <title>Shoot transcriptome of the giant reed, Arundo donax.</title>
        <authorList>
            <person name="Barrero R.A."/>
            <person name="Guerrero F.D."/>
            <person name="Moolhuijzen P."/>
            <person name="Goolsby J.A."/>
            <person name="Tidwell J."/>
            <person name="Bellgard S.E."/>
            <person name="Bellgard M.I."/>
        </authorList>
    </citation>
    <scope>NUCLEOTIDE SEQUENCE</scope>
    <source>
        <tissue evidence="1">Shoot tissue taken approximately 20 cm above the soil surface</tissue>
    </source>
</reference>
<protein>
    <submittedName>
        <fullName evidence="1">Uncharacterized protein</fullName>
    </submittedName>
</protein>
<accession>A0A0A9GJM4</accession>
<organism evidence="1">
    <name type="scientific">Arundo donax</name>
    <name type="common">Giant reed</name>
    <name type="synonym">Donax arundinaceus</name>
    <dbReference type="NCBI Taxonomy" id="35708"/>
    <lineage>
        <taxon>Eukaryota</taxon>
        <taxon>Viridiplantae</taxon>
        <taxon>Streptophyta</taxon>
        <taxon>Embryophyta</taxon>
        <taxon>Tracheophyta</taxon>
        <taxon>Spermatophyta</taxon>
        <taxon>Magnoliopsida</taxon>
        <taxon>Liliopsida</taxon>
        <taxon>Poales</taxon>
        <taxon>Poaceae</taxon>
        <taxon>PACMAD clade</taxon>
        <taxon>Arundinoideae</taxon>
        <taxon>Arundineae</taxon>
        <taxon>Arundo</taxon>
    </lineage>
</organism>
<name>A0A0A9GJM4_ARUDO</name>
<reference evidence="1" key="1">
    <citation type="submission" date="2014-09" db="EMBL/GenBank/DDBJ databases">
        <authorList>
            <person name="Magalhaes I.L.F."/>
            <person name="Oliveira U."/>
            <person name="Santos F.R."/>
            <person name="Vidigal T.H.D.A."/>
            <person name="Brescovit A.D."/>
            <person name="Santos A.J."/>
        </authorList>
    </citation>
    <scope>NUCLEOTIDE SEQUENCE</scope>
    <source>
        <tissue evidence="1">Shoot tissue taken approximately 20 cm above the soil surface</tissue>
    </source>
</reference>
<dbReference type="AlphaFoldDB" id="A0A0A9GJM4"/>